<dbReference type="AlphaFoldDB" id="A0A9W6X8K2"/>
<accession>A0A9W6X8K2</accession>
<keyword evidence="3" id="KW-1185">Reference proteome</keyword>
<protein>
    <submittedName>
        <fullName evidence="2">Unnamed protein product</fullName>
    </submittedName>
</protein>
<feature type="region of interest" description="Disordered" evidence="1">
    <location>
        <begin position="97"/>
        <end position="124"/>
    </location>
</feature>
<reference evidence="2" key="1">
    <citation type="submission" date="2023-04" db="EMBL/GenBank/DDBJ databases">
        <title>Phytophthora fragariaefolia NBRC 109709.</title>
        <authorList>
            <person name="Ichikawa N."/>
            <person name="Sato H."/>
            <person name="Tonouchi N."/>
        </authorList>
    </citation>
    <scope>NUCLEOTIDE SEQUENCE</scope>
    <source>
        <strain evidence="2">NBRC 109709</strain>
    </source>
</reference>
<name>A0A9W6X8K2_9STRA</name>
<dbReference type="Proteomes" id="UP001165121">
    <property type="component" value="Unassembled WGS sequence"/>
</dbReference>
<organism evidence="2 3">
    <name type="scientific">Phytophthora fragariaefolia</name>
    <dbReference type="NCBI Taxonomy" id="1490495"/>
    <lineage>
        <taxon>Eukaryota</taxon>
        <taxon>Sar</taxon>
        <taxon>Stramenopiles</taxon>
        <taxon>Oomycota</taxon>
        <taxon>Peronosporomycetes</taxon>
        <taxon>Peronosporales</taxon>
        <taxon>Peronosporaceae</taxon>
        <taxon>Phytophthora</taxon>
    </lineage>
</organism>
<gene>
    <name evidence="2" type="ORF">Pfra01_000836200</name>
</gene>
<evidence type="ECO:0000313" key="2">
    <source>
        <dbReference type="EMBL" id="GMF33570.1"/>
    </source>
</evidence>
<evidence type="ECO:0000256" key="1">
    <source>
        <dbReference type="SAM" id="MobiDB-lite"/>
    </source>
</evidence>
<feature type="region of interest" description="Disordered" evidence="1">
    <location>
        <begin position="162"/>
        <end position="190"/>
    </location>
</feature>
<proteinExistence type="predicted"/>
<dbReference type="EMBL" id="BSXT01000748">
    <property type="protein sequence ID" value="GMF33570.1"/>
    <property type="molecule type" value="Genomic_DNA"/>
</dbReference>
<evidence type="ECO:0000313" key="3">
    <source>
        <dbReference type="Proteomes" id="UP001165121"/>
    </source>
</evidence>
<comment type="caution">
    <text evidence="2">The sequence shown here is derived from an EMBL/GenBank/DDBJ whole genome shotgun (WGS) entry which is preliminary data.</text>
</comment>
<sequence length="228" mass="22905">MSRKSRLQQRVSQIRELARSSYPRLRPLNWRRNPATRAGGMEPVWVLATRRHPEGDVTTAAEAAATTAADSAGSGVDATLATDAWAVVGVLEGVVKPSTSASGAPSTSTAAGPEASKVVSSPPVPLSSSIATGIEASVPGVAVLEAFGVLGKDAVDAVDESGDIGSRGISENGRVEPLGTDANDNASPPTDTAIPETVGDYTGVDVAGCGGGTLCGGLLRLAAEDLAC</sequence>